<dbReference type="GO" id="GO:0016758">
    <property type="term" value="F:hexosyltransferase activity"/>
    <property type="evidence" value="ECO:0007669"/>
    <property type="project" value="UniProtKB-ARBA"/>
</dbReference>
<keyword evidence="1" id="KW-0328">Glycosyltransferase</keyword>
<evidence type="ECO:0000313" key="6">
    <source>
        <dbReference type="Proteomes" id="UP000283482"/>
    </source>
</evidence>
<dbReference type="InterPro" id="IPR001173">
    <property type="entry name" value="Glyco_trans_2-like"/>
</dbReference>
<name>A0A413V073_BACSE</name>
<keyword evidence="3" id="KW-0812">Transmembrane</keyword>
<dbReference type="Gene3D" id="3.90.550.10">
    <property type="entry name" value="Spore Coat Polysaccharide Biosynthesis Protein SpsA, Chain A"/>
    <property type="match status" value="1"/>
</dbReference>
<organism evidence="5 6">
    <name type="scientific">Bacteroides stercoris</name>
    <dbReference type="NCBI Taxonomy" id="46506"/>
    <lineage>
        <taxon>Bacteria</taxon>
        <taxon>Pseudomonadati</taxon>
        <taxon>Bacteroidota</taxon>
        <taxon>Bacteroidia</taxon>
        <taxon>Bacteroidales</taxon>
        <taxon>Bacteroidaceae</taxon>
        <taxon>Bacteroides</taxon>
    </lineage>
</organism>
<gene>
    <name evidence="5" type="ORF">DW889_12385</name>
</gene>
<dbReference type="SUPFAM" id="SSF53448">
    <property type="entry name" value="Nucleotide-diphospho-sugar transferases"/>
    <property type="match status" value="1"/>
</dbReference>
<dbReference type="PANTHER" id="PTHR22916">
    <property type="entry name" value="GLYCOSYLTRANSFERASE"/>
    <property type="match status" value="1"/>
</dbReference>
<keyword evidence="2 5" id="KW-0808">Transferase</keyword>
<evidence type="ECO:0000256" key="2">
    <source>
        <dbReference type="ARBA" id="ARBA00022679"/>
    </source>
</evidence>
<reference evidence="5 6" key="1">
    <citation type="submission" date="2018-08" db="EMBL/GenBank/DDBJ databases">
        <title>A genome reference for cultivated species of the human gut microbiota.</title>
        <authorList>
            <person name="Zou Y."/>
            <person name="Xue W."/>
            <person name="Luo G."/>
        </authorList>
    </citation>
    <scope>NUCLEOTIDE SEQUENCE [LARGE SCALE GENOMIC DNA]</scope>
    <source>
        <strain evidence="5 6">AM40-34</strain>
    </source>
</reference>
<feature type="domain" description="Glycosyltransferase 2-like" evidence="4">
    <location>
        <begin position="4"/>
        <end position="167"/>
    </location>
</feature>
<accession>A0A413V073</accession>
<proteinExistence type="predicted"/>
<dbReference type="Proteomes" id="UP000283482">
    <property type="component" value="Unassembled WGS sequence"/>
</dbReference>
<dbReference type="CDD" id="cd00761">
    <property type="entry name" value="Glyco_tranf_GTA_type"/>
    <property type="match status" value="1"/>
</dbReference>
<dbReference type="AlphaFoldDB" id="A0A413V073"/>
<dbReference type="Pfam" id="PF00535">
    <property type="entry name" value="Glycos_transf_2"/>
    <property type="match status" value="1"/>
</dbReference>
<keyword evidence="3" id="KW-1133">Transmembrane helix</keyword>
<evidence type="ECO:0000256" key="3">
    <source>
        <dbReference type="SAM" id="Phobius"/>
    </source>
</evidence>
<comment type="caution">
    <text evidence="5">The sequence shown here is derived from an EMBL/GenBank/DDBJ whole genome shotgun (WGS) entry which is preliminary data.</text>
</comment>
<dbReference type="EMBL" id="QSGN01000033">
    <property type="protein sequence ID" value="RHB26981.1"/>
    <property type="molecule type" value="Genomic_DNA"/>
</dbReference>
<dbReference type="RefSeq" id="WP_117907399.1">
    <property type="nucleotide sequence ID" value="NZ_AP031449.1"/>
</dbReference>
<evidence type="ECO:0000313" key="5">
    <source>
        <dbReference type="EMBL" id="RHB26981.1"/>
    </source>
</evidence>
<evidence type="ECO:0000259" key="4">
    <source>
        <dbReference type="Pfam" id="PF00535"/>
    </source>
</evidence>
<evidence type="ECO:0000256" key="1">
    <source>
        <dbReference type="ARBA" id="ARBA00022676"/>
    </source>
</evidence>
<feature type="transmembrane region" description="Helical" evidence="3">
    <location>
        <begin position="296"/>
        <end position="316"/>
    </location>
</feature>
<dbReference type="InterPro" id="IPR029044">
    <property type="entry name" value="Nucleotide-diphossugar_trans"/>
</dbReference>
<protein>
    <submittedName>
        <fullName evidence="5">Glycosyltransferase family 2 protein</fullName>
    </submittedName>
</protein>
<keyword evidence="3" id="KW-0472">Membrane</keyword>
<dbReference type="PANTHER" id="PTHR22916:SF51">
    <property type="entry name" value="GLYCOSYLTRANSFERASE EPSH-RELATED"/>
    <property type="match status" value="1"/>
</dbReference>
<sequence length="332" mass="38653">MNISVIIPIYNVEKFVERCILSIINQTYTKEVECIIVNDCTPDSSMKIVERLVADYKGQIRFKLLNHERNKGIAAVRNTGLNAASGDYIIYIDSDDYCEQDMLEKMYTKAVEEDADVIVADFWDTYPDKEIYVAQQMPSINESYAKLLLQGKIVVAVWNKMVRRRLLIENDLSFIEGIDMGEDVLLTHRLFSLIPKVVHVPEAFVHYVKYNSKSYNGNISKKSLYDTFFWIKYLTDFYTKAGIYAELYEELCKIRIKSRLFLMEHSRGKLQREWNSLYSDIGLKDIVKYSSTRKEMFASLLVALHLLPILNACWYIRGKISSSGRKHNLYTE</sequence>